<sequence>MAEITFSKAELERYSRHLIIPEFNIEGQRKLKAAKVLVVGTGGLGAPLIQYLSAAGVGTIGIVDFDVVDDSNLQRQVLFATADVGRPKVEVAKERIEAQNPFIQIKTYNTQLTSENALEIIKDYDVVADGTDNFPTRYLVNDACVLLDKVNVYASIFRFDGQVSVFNHLHEDGSRGPNYRDLFPSPPPPGLVPSCAEGGVIGVLPGIIGSLQANEVLKVITGIGEPLSGRMFIFDALSFETRTLNLRKDDNNPLNGKNPSQTKLIDYEMFCGIGQESEEEKKVKEITVKELKAWQTENRDFQLVDVREGYEYDIANLGGELIPLAKVAEEVNKISSDKEVVIHCRSGKRSADAIHLLEEKYGFKNLYNLKGGILAYADEIDHSLAKY</sequence>
<dbReference type="InterPro" id="IPR000594">
    <property type="entry name" value="ThiF_NAD_FAD-bd"/>
</dbReference>
<dbReference type="InterPro" id="IPR036873">
    <property type="entry name" value="Rhodanese-like_dom_sf"/>
</dbReference>
<dbReference type="NCBIfam" id="NF004281">
    <property type="entry name" value="PRK05690.1"/>
    <property type="match status" value="1"/>
</dbReference>
<dbReference type="Proteomes" id="UP001172083">
    <property type="component" value="Unassembled WGS sequence"/>
</dbReference>
<gene>
    <name evidence="2" type="primary">moeB</name>
    <name evidence="2" type="ORF">QQ020_24725</name>
</gene>
<keyword evidence="3" id="KW-1185">Reference proteome</keyword>
<dbReference type="EMBL" id="JAUJEB010000006">
    <property type="protein sequence ID" value="MDN5215307.1"/>
    <property type="molecule type" value="Genomic_DNA"/>
</dbReference>
<dbReference type="Gene3D" id="3.40.50.720">
    <property type="entry name" value="NAD(P)-binding Rossmann-like Domain"/>
    <property type="match status" value="1"/>
</dbReference>
<comment type="caution">
    <text evidence="2">The sequence shown here is derived from an EMBL/GenBank/DDBJ whole genome shotgun (WGS) entry which is preliminary data.</text>
</comment>
<reference evidence="2" key="1">
    <citation type="submission" date="2023-06" db="EMBL/GenBank/DDBJ databases">
        <title>Genomic of Agaribacillus aureum.</title>
        <authorList>
            <person name="Wang G."/>
        </authorList>
    </citation>
    <scope>NUCLEOTIDE SEQUENCE</scope>
    <source>
        <strain evidence="2">BMA12</strain>
    </source>
</reference>
<dbReference type="Gene3D" id="3.40.250.10">
    <property type="entry name" value="Rhodanese-like domain"/>
    <property type="match status" value="1"/>
</dbReference>
<keyword evidence="2" id="KW-0808">Transferase</keyword>
<protein>
    <submittedName>
        <fullName evidence="2">Molybdopterin-synthase adenylyltransferase MoeB</fullName>
    </submittedName>
</protein>
<name>A0ABT8LBZ6_9BACT</name>
<dbReference type="Pfam" id="PF00581">
    <property type="entry name" value="Rhodanese"/>
    <property type="match status" value="1"/>
</dbReference>
<dbReference type="InterPro" id="IPR045886">
    <property type="entry name" value="ThiF/MoeB/HesA"/>
</dbReference>
<dbReference type="GO" id="GO:0016779">
    <property type="term" value="F:nucleotidyltransferase activity"/>
    <property type="evidence" value="ECO:0007669"/>
    <property type="project" value="UniProtKB-KW"/>
</dbReference>
<dbReference type="SUPFAM" id="SSF69572">
    <property type="entry name" value="Activating enzymes of the ubiquitin-like proteins"/>
    <property type="match status" value="1"/>
</dbReference>
<evidence type="ECO:0000259" key="1">
    <source>
        <dbReference type="PROSITE" id="PS50206"/>
    </source>
</evidence>
<proteinExistence type="predicted"/>
<dbReference type="SMART" id="SM00450">
    <property type="entry name" value="RHOD"/>
    <property type="match status" value="1"/>
</dbReference>
<organism evidence="2 3">
    <name type="scientific">Agaribacillus aureus</name>
    <dbReference type="NCBI Taxonomy" id="3051825"/>
    <lineage>
        <taxon>Bacteria</taxon>
        <taxon>Pseudomonadati</taxon>
        <taxon>Bacteroidota</taxon>
        <taxon>Cytophagia</taxon>
        <taxon>Cytophagales</taxon>
        <taxon>Splendidivirgaceae</taxon>
        <taxon>Agaribacillus</taxon>
    </lineage>
</organism>
<keyword evidence="2" id="KW-0548">Nucleotidyltransferase</keyword>
<dbReference type="Pfam" id="PF00899">
    <property type="entry name" value="ThiF"/>
    <property type="match status" value="1"/>
</dbReference>
<evidence type="ECO:0000313" key="3">
    <source>
        <dbReference type="Proteomes" id="UP001172083"/>
    </source>
</evidence>
<dbReference type="PANTHER" id="PTHR10953:SF102">
    <property type="entry name" value="ADENYLYLTRANSFERASE AND SULFURTRANSFERASE MOCS3"/>
    <property type="match status" value="1"/>
</dbReference>
<accession>A0ABT8LBZ6</accession>
<dbReference type="CDD" id="cd00757">
    <property type="entry name" value="ThiF_MoeB_HesA_family"/>
    <property type="match status" value="1"/>
</dbReference>
<evidence type="ECO:0000313" key="2">
    <source>
        <dbReference type="EMBL" id="MDN5215307.1"/>
    </source>
</evidence>
<feature type="domain" description="Rhodanese" evidence="1">
    <location>
        <begin position="297"/>
        <end position="385"/>
    </location>
</feature>
<dbReference type="PANTHER" id="PTHR10953">
    <property type="entry name" value="UBIQUITIN-ACTIVATING ENZYME E1"/>
    <property type="match status" value="1"/>
</dbReference>
<dbReference type="InterPro" id="IPR035985">
    <property type="entry name" value="Ubiquitin-activating_enz"/>
</dbReference>
<dbReference type="InterPro" id="IPR001763">
    <property type="entry name" value="Rhodanese-like_dom"/>
</dbReference>
<dbReference type="PROSITE" id="PS50206">
    <property type="entry name" value="RHODANESE_3"/>
    <property type="match status" value="1"/>
</dbReference>